<keyword evidence="4" id="KW-0539">Nucleus</keyword>
<evidence type="ECO:0000256" key="3">
    <source>
        <dbReference type="ARBA" id="ARBA00023163"/>
    </source>
</evidence>
<dbReference type="InterPro" id="IPR050283">
    <property type="entry name" value="E-box_TF_Regulators"/>
</dbReference>
<dbReference type="PANTHER" id="PTHR23349">
    <property type="entry name" value="BASIC HELIX-LOOP-HELIX TRANSCRIPTION FACTOR, TWIST"/>
    <property type="match status" value="1"/>
</dbReference>
<dbReference type="FunFam" id="4.10.280.10:FF:000035">
    <property type="entry name" value="Pancreas-specific transcription factor 1a"/>
    <property type="match status" value="1"/>
</dbReference>
<feature type="region of interest" description="Disordered" evidence="5">
    <location>
        <begin position="22"/>
        <end position="55"/>
    </location>
</feature>
<organism evidence="7">
    <name type="scientific">Ixodes ricinus</name>
    <name type="common">Common tick</name>
    <name type="synonym">Acarus ricinus</name>
    <dbReference type="NCBI Taxonomy" id="34613"/>
    <lineage>
        <taxon>Eukaryota</taxon>
        <taxon>Metazoa</taxon>
        <taxon>Ecdysozoa</taxon>
        <taxon>Arthropoda</taxon>
        <taxon>Chelicerata</taxon>
        <taxon>Arachnida</taxon>
        <taxon>Acari</taxon>
        <taxon>Parasitiformes</taxon>
        <taxon>Ixodida</taxon>
        <taxon>Ixodoidea</taxon>
        <taxon>Ixodidae</taxon>
        <taxon>Ixodinae</taxon>
        <taxon>Ixodes</taxon>
    </lineage>
</organism>
<dbReference type="SMART" id="SM00353">
    <property type="entry name" value="HLH"/>
    <property type="match status" value="1"/>
</dbReference>
<dbReference type="EMBL" id="GEFM01002162">
    <property type="protein sequence ID" value="JAP73634.1"/>
    <property type="molecule type" value="mRNA"/>
</dbReference>
<dbReference type="GO" id="GO:0032502">
    <property type="term" value="P:developmental process"/>
    <property type="evidence" value="ECO:0007669"/>
    <property type="project" value="TreeGrafter"/>
</dbReference>
<evidence type="ECO:0000256" key="2">
    <source>
        <dbReference type="ARBA" id="ARBA00023125"/>
    </source>
</evidence>
<dbReference type="Pfam" id="PF00010">
    <property type="entry name" value="HLH"/>
    <property type="match status" value="1"/>
</dbReference>
<dbReference type="InterPro" id="IPR011598">
    <property type="entry name" value="bHLH_dom"/>
</dbReference>
<keyword evidence="3" id="KW-0804">Transcription</keyword>
<dbReference type="PROSITE" id="PS50888">
    <property type="entry name" value="BHLH"/>
    <property type="match status" value="1"/>
</dbReference>
<protein>
    <submittedName>
        <fullName evidence="7">Putative pancreas-specific transcription factor 1a ptfa</fullName>
    </submittedName>
</protein>
<dbReference type="SUPFAM" id="SSF47459">
    <property type="entry name" value="HLH, helix-loop-helix DNA-binding domain"/>
    <property type="match status" value="1"/>
</dbReference>
<sequence>MDNFDFSRGFLQHLESLGGARLLQGSPDQENECRPRRSRKRGHRCVQQQAHQRQAANMRERRRMQSINDAFDGLRAHIPTLPYEKRLSKVDTLRLAIGYIGFLTELVDSGRHPGDSLQTQVQEEQVKKVIVQCNKGVLSGSYLPLAGHSLSWSSEKQGPTGNVMVAKIWTPEDPRKVQQKNRDDNEP</sequence>
<name>A0A131Y2B3_IXORI</name>
<accession>A0A131Y2B3</accession>
<feature type="compositionally biased region" description="Polar residues" evidence="5">
    <location>
        <begin position="46"/>
        <end position="55"/>
    </location>
</feature>
<feature type="domain" description="BHLH" evidence="6">
    <location>
        <begin position="51"/>
        <end position="103"/>
    </location>
</feature>
<reference evidence="7" key="1">
    <citation type="submission" date="2016-02" db="EMBL/GenBank/DDBJ databases">
        <title>RNAseq analyses of the midgut from blood- or serum-fed Ixodes ricinus ticks.</title>
        <authorList>
            <person name="Perner J."/>
            <person name="Provaznik J."/>
            <person name="Schrenkova J."/>
            <person name="Urbanova V."/>
            <person name="Ribeiro J.M."/>
            <person name="Kopacek P."/>
        </authorList>
    </citation>
    <scope>NUCLEOTIDE SEQUENCE</scope>
    <source>
        <tissue evidence="7">Gut</tissue>
    </source>
</reference>
<evidence type="ECO:0000256" key="1">
    <source>
        <dbReference type="ARBA" id="ARBA00023015"/>
    </source>
</evidence>
<dbReference type="GO" id="GO:0046983">
    <property type="term" value="F:protein dimerization activity"/>
    <property type="evidence" value="ECO:0007669"/>
    <property type="project" value="InterPro"/>
</dbReference>
<dbReference type="InterPro" id="IPR036638">
    <property type="entry name" value="HLH_DNA-bd_sf"/>
</dbReference>
<evidence type="ECO:0000256" key="5">
    <source>
        <dbReference type="SAM" id="MobiDB-lite"/>
    </source>
</evidence>
<proteinExistence type="evidence at transcript level"/>
<dbReference type="PANTHER" id="PTHR23349:SF112">
    <property type="entry name" value="48 RELATED 1, ISOFORM B"/>
    <property type="match status" value="1"/>
</dbReference>
<dbReference type="AlphaFoldDB" id="A0A131Y2B3"/>
<keyword evidence="2" id="KW-0238">DNA-binding</keyword>
<dbReference type="Gene3D" id="4.10.280.10">
    <property type="entry name" value="Helix-loop-helix DNA-binding domain"/>
    <property type="match status" value="1"/>
</dbReference>
<dbReference type="GO" id="GO:0000977">
    <property type="term" value="F:RNA polymerase II transcription regulatory region sequence-specific DNA binding"/>
    <property type="evidence" value="ECO:0007669"/>
    <property type="project" value="TreeGrafter"/>
</dbReference>
<keyword evidence="1" id="KW-0805">Transcription regulation</keyword>
<evidence type="ECO:0000256" key="4">
    <source>
        <dbReference type="ARBA" id="ARBA00023242"/>
    </source>
</evidence>
<dbReference type="CDD" id="cd11417">
    <property type="entry name" value="bHLH_TS_PTF1A"/>
    <property type="match status" value="1"/>
</dbReference>
<dbReference type="GO" id="GO:0000981">
    <property type="term" value="F:DNA-binding transcription factor activity, RNA polymerase II-specific"/>
    <property type="evidence" value="ECO:0007669"/>
    <property type="project" value="TreeGrafter"/>
</dbReference>
<evidence type="ECO:0000313" key="7">
    <source>
        <dbReference type="EMBL" id="JAP73634.1"/>
    </source>
</evidence>
<evidence type="ECO:0000259" key="6">
    <source>
        <dbReference type="PROSITE" id="PS50888"/>
    </source>
</evidence>